<gene>
    <name evidence="1" type="ORF">AHIS1636_31000</name>
</gene>
<sequence>MPDPQWLSPEEQRAWVPLAALLFRLPSGFDSQLQRDEGLTFAS</sequence>
<accession>A0ABQ5MXI0</accession>
<dbReference type="EMBL" id="BRVS01000020">
    <property type="protein sequence ID" value="GLB68658.1"/>
    <property type="molecule type" value="Genomic_DNA"/>
</dbReference>
<comment type="caution">
    <text evidence="1">The sequence shown here is derived from an EMBL/GenBank/DDBJ whole genome shotgun (WGS) entry which is preliminary data.</text>
</comment>
<keyword evidence="2" id="KW-1185">Reference proteome</keyword>
<proteinExistence type="predicted"/>
<protein>
    <submittedName>
        <fullName evidence="1">Uncharacterized protein</fullName>
    </submittedName>
</protein>
<reference evidence="1 2" key="1">
    <citation type="journal article" date="2023" name="Int. J. Syst. Evol. Microbiol.">
        <title>Arthrobacter mangrovi sp. nov., an actinobacterium isolated from the rhizosphere of a mangrove.</title>
        <authorList>
            <person name="Hamada M."/>
            <person name="Saitou S."/>
            <person name="Enomoto N."/>
            <person name="Nanri K."/>
            <person name="Hidaka K."/>
            <person name="Miura T."/>
            <person name="Tamura T."/>
        </authorList>
    </citation>
    <scope>NUCLEOTIDE SEQUENCE [LARGE SCALE GENOMIC DNA]</scope>
    <source>
        <strain evidence="1 2">NBRC 112813</strain>
    </source>
</reference>
<dbReference type="Proteomes" id="UP001209654">
    <property type="component" value="Unassembled WGS sequence"/>
</dbReference>
<name>A0ABQ5MXI0_9MICC</name>
<organism evidence="1 2">
    <name type="scientific">Arthrobacter mangrovi</name>
    <dbReference type="NCBI Taxonomy" id="2966350"/>
    <lineage>
        <taxon>Bacteria</taxon>
        <taxon>Bacillati</taxon>
        <taxon>Actinomycetota</taxon>
        <taxon>Actinomycetes</taxon>
        <taxon>Micrococcales</taxon>
        <taxon>Micrococcaceae</taxon>
        <taxon>Arthrobacter</taxon>
    </lineage>
</organism>
<evidence type="ECO:0000313" key="2">
    <source>
        <dbReference type="Proteomes" id="UP001209654"/>
    </source>
</evidence>
<evidence type="ECO:0000313" key="1">
    <source>
        <dbReference type="EMBL" id="GLB68658.1"/>
    </source>
</evidence>
<dbReference type="RefSeq" id="WP_264796755.1">
    <property type="nucleotide sequence ID" value="NZ_BRVS01000020.1"/>
</dbReference>